<dbReference type="EMBL" id="CP039865">
    <property type="protein sequence ID" value="QCK86793.1"/>
    <property type="molecule type" value="Genomic_DNA"/>
</dbReference>
<accession>A0A4D7QLB1</accession>
<dbReference type="RefSeq" id="WP_137100124.1">
    <property type="nucleotide sequence ID" value="NZ_CP039865.1"/>
</dbReference>
<keyword evidence="2" id="KW-1185">Reference proteome</keyword>
<name>A0A4D7QLB1_9HYPH</name>
<dbReference type="OrthoDB" id="8452991at2"/>
<reference evidence="1 2" key="1">
    <citation type="submission" date="2019-04" db="EMBL/GenBank/DDBJ databases">
        <title>Phreatobacter aquaticus sp. nov.</title>
        <authorList>
            <person name="Choi A."/>
            <person name="Baek K."/>
        </authorList>
    </citation>
    <scope>NUCLEOTIDE SEQUENCE [LARGE SCALE GENOMIC DNA]</scope>
    <source>
        <strain evidence="1 2">NMCR1094</strain>
    </source>
</reference>
<dbReference type="Proteomes" id="UP000298588">
    <property type="component" value="Chromosome"/>
</dbReference>
<proteinExistence type="predicted"/>
<dbReference type="AlphaFoldDB" id="A0A4D7QLB1"/>
<protein>
    <submittedName>
        <fullName evidence="1">Uncharacterized protein</fullName>
    </submittedName>
</protein>
<evidence type="ECO:0000313" key="1">
    <source>
        <dbReference type="EMBL" id="QCK86793.1"/>
    </source>
</evidence>
<dbReference type="KEGG" id="paqt:E8L99_14030"/>
<evidence type="ECO:0000313" key="2">
    <source>
        <dbReference type="Proteomes" id="UP000298588"/>
    </source>
</evidence>
<organism evidence="1 2">
    <name type="scientific">Phreatobacter aquaticus</name>
    <dbReference type="NCBI Taxonomy" id="2570229"/>
    <lineage>
        <taxon>Bacteria</taxon>
        <taxon>Pseudomonadati</taxon>
        <taxon>Pseudomonadota</taxon>
        <taxon>Alphaproteobacteria</taxon>
        <taxon>Hyphomicrobiales</taxon>
        <taxon>Phreatobacteraceae</taxon>
        <taxon>Phreatobacter</taxon>
    </lineage>
</organism>
<sequence length="72" mass="7845">MNDQLNDKIARLLEIDDRIAKLRNDILDLTNRAASVSGQASEDSIAGLIENSETQLTALLAMRETMGDAAQD</sequence>
<gene>
    <name evidence="1" type="ORF">E8L99_14030</name>
</gene>